<keyword evidence="1 2" id="KW-0238">DNA-binding</keyword>
<dbReference type="EMBL" id="DXFX01000107">
    <property type="protein sequence ID" value="HIX08472.1"/>
    <property type="molecule type" value="Genomic_DNA"/>
</dbReference>
<evidence type="ECO:0000256" key="2">
    <source>
        <dbReference type="PROSITE-ProRule" id="PRU00335"/>
    </source>
</evidence>
<reference evidence="4" key="2">
    <citation type="submission" date="2021-04" db="EMBL/GenBank/DDBJ databases">
        <authorList>
            <person name="Gilroy R."/>
        </authorList>
    </citation>
    <scope>NUCLEOTIDE SEQUENCE</scope>
    <source>
        <strain evidence="4">811</strain>
    </source>
</reference>
<dbReference type="SUPFAM" id="SSF48498">
    <property type="entry name" value="Tetracyclin repressor-like, C-terminal domain"/>
    <property type="match status" value="1"/>
</dbReference>
<protein>
    <recommendedName>
        <fullName evidence="3">HTH tetR-type domain-containing protein</fullName>
    </recommendedName>
</protein>
<feature type="DNA-binding region" description="H-T-H motif" evidence="2">
    <location>
        <begin position="29"/>
        <end position="48"/>
    </location>
</feature>
<dbReference type="InterPro" id="IPR009057">
    <property type="entry name" value="Homeodomain-like_sf"/>
</dbReference>
<dbReference type="Gene3D" id="1.10.357.10">
    <property type="entry name" value="Tetracycline Repressor, domain 2"/>
    <property type="match status" value="1"/>
</dbReference>
<sequence>MPPKPKVTKEQVIEAAAHIVREQGMSGLTAKSLAAQLHCSTQPIFWLFEGMEEVRSAVTAKALEKFDEYLRTQVADVSAYKAIGLNYIRFAAEETEFFKLLFMSQSSGKDILTSHTEQAYVLQVLEQEENIKGTRAQDIYEEMWLFSHGIATMIATGTATFTPERIREMLTAVYRGLIKSSQE</sequence>
<accession>A0A9D2AH18</accession>
<evidence type="ECO:0000256" key="1">
    <source>
        <dbReference type="ARBA" id="ARBA00023125"/>
    </source>
</evidence>
<gene>
    <name evidence="4" type="ORF">H9741_08385</name>
</gene>
<organism evidence="4 5">
    <name type="scientific">Candidatus Borkfalkia faecipullorum</name>
    <dbReference type="NCBI Taxonomy" id="2838510"/>
    <lineage>
        <taxon>Bacteria</taxon>
        <taxon>Bacillati</taxon>
        <taxon>Bacillota</taxon>
        <taxon>Clostridia</taxon>
        <taxon>Christensenellales</taxon>
        <taxon>Christensenellaceae</taxon>
        <taxon>Candidatus Borkfalkia</taxon>
    </lineage>
</organism>
<comment type="caution">
    <text evidence="4">The sequence shown here is derived from an EMBL/GenBank/DDBJ whole genome shotgun (WGS) entry which is preliminary data.</text>
</comment>
<dbReference type="Proteomes" id="UP000824204">
    <property type="component" value="Unassembled WGS sequence"/>
</dbReference>
<dbReference type="SUPFAM" id="SSF46689">
    <property type="entry name" value="Homeodomain-like"/>
    <property type="match status" value="1"/>
</dbReference>
<proteinExistence type="predicted"/>
<dbReference type="InterPro" id="IPR001647">
    <property type="entry name" value="HTH_TetR"/>
</dbReference>
<name>A0A9D2AH18_9FIRM</name>
<evidence type="ECO:0000259" key="3">
    <source>
        <dbReference type="PROSITE" id="PS50977"/>
    </source>
</evidence>
<evidence type="ECO:0000313" key="4">
    <source>
        <dbReference type="EMBL" id="HIX08472.1"/>
    </source>
</evidence>
<feature type="domain" description="HTH tetR-type" evidence="3">
    <location>
        <begin position="6"/>
        <end position="66"/>
    </location>
</feature>
<reference evidence="4" key="1">
    <citation type="journal article" date="2021" name="PeerJ">
        <title>Extensive microbial diversity within the chicken gut microbiome revealed by metagenomics and culture.</title>
        <authorList>
            <person name="Gilroy R."/>
            <person name="Ravi A."/>
            <person name="Getino M."/>
            <person name="Pursley I."/>
            <person name="Horton D.L."/>
            <person name="Alikhan N.F."/>
            <person name="Baker D."/>
            <person name="Gharbi K."/>
            <person name="Hall N."/>
            <person name="Watson M."/>
            <person name="Adriaenssens E.M."/>
            <person name="Foster-Nyarko E."/>
            <person name="Jarju S."/>
            <person name="Secka A."/>
            <person name="Antonio M."/>
            <person name="Oren A."/>
            <person name="Chaudhuri R.R."/>
            <person name="La Ragione R."/>
            <person name="Hildebrand F."/>
            <person name="Pallen M.J."/>
        </authorList>
    </citation>
    <scope>NUCLEOTIDE SEQUENCE</scope>
    <source>
        <strain evidence="4">811</strain>
    </source>
</reference>
<dbReference type="PROSITE" id="PS50977">
    <property type="entry name" value="HTH_TETR_2"/>
    <property type="match status" value="1"/>
</dbReference>
<dbReference type="GO" id="GO:0003677">
    <property type="term" value="F:DNA binding"/>
    <property type="evidence" value="ECO:0007669"/>
    <property type="project" value="UniProtKB-UniRule"/>
</dbReference>
<dbReference type="InterPro" id="IPR036271">
    <property type="entry name" value="Tet_transcr_reg_TetR-rel_C_sf"/>
</dbReference>
<evidence type="ECO:0000313" key="5">
    <source>
        <dbReference type="Proteomes" id="UP000824204"/>
    </source>
</evidence>
<dbReference type="AlphaFoldDB" id="A0A9D2AH18"/>